<feature type="region of interest" description="Disordered" evidence="1">
    <location>
        <begin position="336"/>
        <end position="360"/>
    </location>
</feature>
<organism evidence="2 3">
    <name type="scientific">Symbiochloris irregularis</name>
    <dbReference type="NCBI Taxonomy" id="706552"/>
    <lineage>
        <taxon>Eukaryota</taxon>
        <taxon>Viridiplantae</taxon>
        <taxon>Chlorophyta</taxon>
        <taxon>core chlorophytes</taxon>
        <taxon>Trebouxiophyceae</taxon>
        <taxon>Trebouxiales</taxon>
        <taxon>Trebouxiaceae</taxon>
        <taxon>Symbiochloris</taxon>
    </lineage>
</organism>
<accession>A0AAW1PMD5</accession>
<dbReference type="Proteomes" id="UP001465755">
    <property type="component" value="Unassembled WGS sequence"/>
</dbReference>
<gene>
    <name evidence="2" type="ORF">WJX73_005417</name>
</gene>
<name>A0AAW1PMD5_9CHLO</name>
<evidence type="ECO:0000313" key="2">
    <source>
        <dbReference type="EMBL" id="KAK9810759.1"/>
    </source>
</evidence>
<protein>
    <submittedName>
        <fullName evidence="2">Uncharacterized protein</fullName>
    </submittedName>
</protein>
<comment type="caution">
    <text evidence="2">The sequence shown here is derived from an EMBL/GenBank/DDBJ whole genome shotgun (WGS) entry which is preliminary data.</text>
</comment>
<keyword evidence="3" id="KW-1185">Reference proteome</keyword>
<reference evidence="2 3" key="1">
    <citation type="journal article" date="2024" name="Nat. Commun.">
        <title>Phylogenomics reveals the evolutionary origins of lichenization in chlorophyte algae.</title>
        <authorList>
            <person name="Puginier C."/>
            <person name="Libourel C."/>
            <person name="Otte J."/>
            <person name="Skaloud P."/>
            <person name="Haon M."/>
            <person name="Grisel S."/>
            <person name="Petersen M."/>
            <person name="Berrin J.G."/>
            <person name="Delaux P.M."/>
            <person name="Dal Grande F."/>
            <person name="Keller J."/>
        </authorList>
    </citation>
    <scope>NUCLEOTIDE SEQUENCE [LARGE SCALE GENOMIC DNA]</scope>
    <source>
        <strain evidence="2 3">SAG 2036</strain>
    </source>
</reference>
<evidence type="ECO:0000256" key="1">
    <source>
        <dbReference type="SAM" id="MobiDB-lite"/>
    </source>
</evidence>
<sequence>MTGWSMACNTLCPFSGESSWDLTRISQKVDQRARAIYDGTDIANLGNPHRMACAALLAVSGLALDPNNTWLDEEALLTDVMSASGIFIKLLQADALWAAQPSLNYQSATSQVLIVPAWLSYLARDAVAQGTQELSAAAKGALGLAEEVLQCSQGAALHGDWMKRYVFCSILARFYLQGAGLDLPVYGRVSQLGMLFAGAYGAPKLLATRVFVEPMQLAQDVQGRSFLSGSNNKELEIQKHTAPDLPKLVDPAHEHTQMTHWRDSGFLVKHNTHPVEKAALADGRWWMRTSSGLPADILFLVQVSHETSTPAFKQLKEDYEHCRACVARWNAAHRDEHLQAQRGPQRALKSPPAACSAGGTDLRAAKPVLPAWRRLPAVLQPRRMVHGPHLRVPRWYSAIALCC</sequence>
<evidence type="ECO:0000313" key="3">
    <source>
        <dbReference type="Proteomes" id="UP001465755"/>
    </source>
</evidence>
<proteinExistence type="predicted"/>
<dbReference type="AlphaFoldDB" id="A0AAW1PMD5"/>
<dbReference type="EMBL" id="JALJOQ010000014">
    <property type="protein sequence ID" value="KAK9810759.1"/>
    <property type="molecule type" value="Genomic_DNA"/>
</dbReference>